<dbReference type="PROSITE" id="PS51257">
    <property type="entry name" value="PROKAR_LIPOPROTEIN"/>
    <property type="match status" value="1"/>
</dbReference>
<gene>
    <name evidence="2" type="ORF">SAMN05216490_0175</name>
</gene>
<dbReference type="AlphaFoldDB" id="A0A1H1MVX5"/>
<keyword evidence="3" id="KW-1185">Reference proteome</keyword>
<feature type="signal peptide" evidence="1">
    <location>
        <begin position="1"/>
        <end position="22"/>
    </location>
</feature>
<reference evidence="2 3" key="1">
    <citation type="submission" date="2016-10" db="EMBL/GenBank/DDBJ databases">
        <authorList>
            <person name="de Groot N.N."/>
        </authorList>
    </citation>
    <scope>NUCLEOTIDE SEQUENCE [LARGE SCALE GENOMIC DNA]</scope>
    <source>
        <strain evidence="2 3">MP1X4</strain>
    </source>
</reference>
<protein>
    <submittedName>
        <fullName evidence="2">Uncharacterized protein</fullName>
    </submittedName>
</protein>
<feature type="chain" id="PRO_5009254907" evidence="1">
    <location>
        <begin position="23"/>
        <end position="175"/>
    </location>
</feature>
<dbReference type="STRING" id="652787.SAMN05216490_0175"/>
<sequence length="175" mass="18946">MIKKLLLISIALPLLLSGCAMMQTIVKSTFPYTADLIIPATSVPGKQYESVAMANSLDQDFTKDGNNANKVGEVRIISAKIRSIGPTYFNIGNMISVKIYMSGADGQDEILVASRSNITADVGNNITLDVDNADFLDKLVRLPGIRVRMVYVLRNNTAADTNLRLVLNLGGDPNN</sequence>
<evidence type="ECO:0000313" key="2">
    <source>
        <dbReference type="EMBL" id="SDR90817.1"/>
    </source>
</evidence>
<name>A0A1H1MVX5_MUCMA</name>
<keyword evidence="1" id="KW-0732">Signal</keyword>
<organism evidence="2 3">
    <name type="scientific">Mucilaginibacter mallensis</name>
    <dbReference type="NCBI Taxonomy" id="652787"/>
    <lineage>
        <taxon>Bacteria</taxon>
        <taxon>Pseudomonadati</taxon>
        <taxon>Bacteroidota</taxon>
        <taxon>Sphingobacteriia</taxon>
        <taxon>Sphingobacteriales</taxon>
        <taxon>Sphingobacteriaceae</taxon>
        <taxon>Mucilaginibacter</taxon>
    </lineage>
</organism>
<evidence type="ECO:0000256" key="1">
    <source>
        <dbReference type="SAM" id="SignalP"/>
    </source>
</evidence>
<dbReference type="Proteomes" id="UP000199679">
    <property type="component" value="Chromosome I"/>
</dbReference>
<proteinExistence type="predicted"/>
<accession>A0A1H1MVX5</accession>
<evidence type="ECO:0000313" key="3">
    <source>
        <dbReference type="Proteomes" id="UP000199679"/>
    </source>
</evidence>
<dbReference type="EMBL" id="LT629740">
    <property type="protein sequence ID" value="SDR90817.1"/>
    <property type="molecule type" value="Genomic_DNA"/>
</dbReference>